<evidence type="ECO:0000313" key="5">
    <source>
        <dbReference type="Proteomes" id="UP001194746"/>
    </source>
</evidence>
<protein>
    <recommendedName>
        <fullName evidence="6">MaoC-like domain-containing protein</fullName>
    </recommendedName>
</protein>
<evidence type="ECO:0000259" key="2">
    <source>
        <dbReference type="Pfam" id="PF01575"/>
    </source>
</evidence>
<evidence type="ECO:0008006" key="6">
    <source>
        <dbReference type="Google" id="ProtNLM"/>
    </source>
</evidence>
<dbReference type="PANTHER" id="PTHR13078">
    <property type="entry name" value="PEROXISOMAL MULTIFUNCTIONAL ENZYME TYPE 2-RELATED"/>
    <property type="match status" value="1"/>
</dbReference>
<dbReference type="InterPro" id="IPR029069">
    <property type="entry name" value="HotDog_dom_sf"/>
</dbReference>
<dbReference type="Pfam" id="PF01575">
    <property type="entry name" value="MaoC_dehydratas"/>
    <property type="match status" value="1"/>
</dbReference>
<keyword evidence="5" id="KW-1185">Reference proteome</keyword>
<evidence type="ECO:0000313" key="4">
    <source>
        <dbReference type="EMBL" id="KAF9893693.1"/>
    </source>
</evidence>
<dbReference type="GO" id="GO:0044594">
    <property type="term" value="F:17-beta-hydroxysteroid dehydrogenase (NAD+) activity"/>
    <property type="evidence" value="ECO:0007669"/>
    <property type="project" value="TreeGrafter"/>
</dbReference>
<dbReference type="InterPro" id="IPR054357">
    <property type="entry name" value="MFE-2_N"/>
</dbReference>
<feature type="region of interest" description="Disordered" evidence="1">
    <location>
        <begin position="162"/>
        <end position="182"/>
    </location>
</feature>
<comment type="caution">
    <text evidence="4">The sequence shown here is derived from an EMBL/GenBank/DDBJ whole genome shotgun (WGS) entry which is preliminary data.</text>
</comment>
<organism evidence="4 5">
    <name type="scientific">Aspergillus nanangensis</name>
    <dbReference type="NCBI Taxonomy" id="2582783"/>
    <lineage>
        <taxon>Eukaryota</taxon>
        <taxon>Fungi</taxon>
        <taxon>Dikarya</taxon>
        <taxon>Ascomycota</taxon>
        <taxon>Pezizomycotina</taxon>
        <taxon>Eurotiomycetes</taxon>
        <taxon>Eurotiomycetidae</taxon>
        <taxon>Eurotiales</taxon>
        <taxon>Aspergillaceae</taxon>
        <taxon>Aspergillus</taxon>
        <taxon>Aspergillus subgen. Circumdati</taxon>
    </lineage>
</organism>
<dbReference type="Proteomes" id="UP001194746">
    <property type="component" value="Unassembled WGS sequence"/>
</dbReference>
<feature type="domain" description="Peroxisomal multifunctional enzyme type 2-like N-terminal" evidence="3">
    <location>
        <begin position="16"/>
        <end position="146"/>
    </location>
</feature>
<gene>
    <name evidence="4" type="ORF">FE257_009861</name>
</gene>
<accession>A0AAD4CWC0</accession>
<dbReference type="Gene3D" id="3.10.129.10">
    <property type="entry name" value="Hotdog Thioesterase"/>
    <property type="match status" value="2"/>
</dbReference>
<dbReference type="GO" id="GO:0005777">
    <property type="term" value="C:peroxisome"/>
    <property type="evidence" value="ECO:0007669"/>
    <property type="project" value="TreeGrafter"/>
</dbReference>
<dbReference type="GO" id="GO:0006635">
    <property type="term" value="P:fatty acid beta-oxidation"/>
    <property type="evidence" value="ECO:0007669"/>
    <property type="project" value="TreeGrafter"/>
</dbReference>
<dbReference type="Pfam" id="PF22622">
    <property type="entry name" value="MFE-2_hydrat-2_N"/>
    <property type="match status" value="1"/>
</dbReference>
<dbReference type="InterPro" id="IPR002539">
    <property type="entry name" value="MaoC-like_dom"/>
</dbReference>
<dbReference type="GO" id="GO:0003857">
    <property type="term" value="F:(3S)-3-hydroxyacyl-CoA dehydrogenase (NAD+) activity"/>
    <property type="evidence" value="ECO:0007669"/>
    <property type="project" value="TreeGrafter"/>
</dbReference>
<dbReference type="AlphaFoldDB" id="A0AAD4CWC0"/>
<name>A0AAD4CWC0_ASPNN</name>
<dbReference type="EMBL" id="VCAU01000006">
    <property type="protein sequence ID" value="KAF9893693.1"/>
    <property type="molecule type" value="Genomic_DNA"/>
</dbReference>
<evidence type="ECO:0000259" key="3">
    <source>
        <dbReference type="Pfam" id="PF22622"/>
    </source>
</evidence>
<dbReference type="SUPFAM" id="SSF54637">
    <property type="entry name" value="Thioesterase/thiol ester dehydrase-isomerase"/>
    <property type="match status" value="2"/>
</dbReference>
<dbReference type="GO" id="GO:0004300">
    <property type="term" value="F:enoyl-CoA hydratase activity"/>
    <property type="evidence" value="ECO:0007669"/>
    <property type="project" value="TreeGrafter"/>
</dbReference>
<dbReference type="PANTHER" id="PTHR13078:SF56">
    <property type="entry name" value="PEROXISOMAL MULTIFUNCTIONAL ENZYME TYPE 2"/>
    <property type="match status" value="1"/>
</dbReference>
<evidence type="ECO:0000256" key="1">
    <source>
        <dbReference type="SAM" id="MobiDB-lite"/>
    </source>
</evidence>
<feature type="domain" description="MaoC-like" evidence="2">
    <location>
        <begin position="172"/>
        <end position="272"/>
    </location>
</feature>
<reference evidence="4" key="1">
    <citation type="journal article" date="2019" name="Beilstein J. Org. Chem.">
        <title>Nanangenines: drimane sesquiterpenoids as the dominant metabolite cohort of a novel Australian fungus, Aspergillus nanangensis.</title>
        <authorList>
            <person name="Lacey H.J."/>
            <person name="Gilchrist C.L.M."/>
            <person name="Crombie A."/>
            <person name="Kalaitzis J.A."/>
            <person name="Vuong D."/>
            <person name="Rutledge P.J."/>
            <person name="Turner P."/>
            <person name="Pitt J.I."/>
            <person name="Lacey E."/>
            <person name="Chooi Y.H."/>
            <person name="Piggott A.M."/>
        </authorList>
    </citation>
    <scope>NUCLEOTIDE SEQUENCE</scope>
    <source>
        <strain evidence="4">MST-FP2251</strain>
    </source>
</reference>
<sequence>MDLPYIKTLRWESSLTYDASNVITYNLAIGAQGSDLPRVWEAHPEFHALPTFAASAVVNIMGKVTRDMPVFLPTYQPSQHPHVHSEHYLETKRPFPSGGATLVSVARIKDVVARRTGVAVVVAITTTDAASGTEICYNEWTSFLIGMSGEGLTPFTATTTITEGDHSGRSLRPPDATISHQTSREQAALYRAATAEWNPMHISPEHGRQAGFPGPILTGTCTIGIGVRHVIDTVLAGQQARFKSVRLRLSKPVFPGEIVQTQLWKEEADDCIRYQQVTLDGRVVISQAVVHVAAEENNRNPRSQL</sequence>
<reference evidence="4" key="2">
    <citation type="submission" date="2020-02" db="EMBL/GenBank/DDBJ databases">
        <authorList>
            <person name="Gilchrist C.L.M."/>
            <person name="Chooi Y.-H."/>
        </authorList>
    </citation>
    <scope>NUCLEOTIDE SEQUENCE</scope>
    <source>
        <strain evidence="4">MST-FP2251</strain>
    </source>
</reference>
<proteinExistence type="predicted"/>